<dbReference type="AlphaFoldDB" id="A0A249P9V2"/>
<accession>A0A249P9V2</accession>
<proteinExistence type="predicted"/>
<reference evidence="1 2" key="1">
    <citation type="submission" date="2017-08" db="EMBL/GenBank/DDBJ databases">
        <title>Multipartite genome sequences of Sinorhizobium species nodulating soybeans.</title>
        <authorList>
            <person name="Tian C.F."/>
        </authorList>
    </citation>
    <scope>NUCLEOTIDE SEQUENCE [LARGE SCALE GENOMIC DNA]</scope>
    <source>
        <strain evidence="1 2">CCBAU 05684</strain>
    </source>
</reference>
<evidence type="ECO:0000313" key="2">
    <source>
        <dbReference type="Proteomes" id="UP000217211"/>
    </source>
</evidence>
<dbReference type="KEGG" id="esj:SJ05684_c10190"/>
<dbReference type="STRING" id="716928.GCA_000261485_04785"/>
<sequence>MVIKDSMEFYRAFLACRYLEESLLLAYAQQEYDPAPSGFGARDAEEKLGELAEKMGFDLVRRETVAAPAKQAAE</sequence>
<protein>
    <submittedName>
        <fullName evidence="1">Uncharacterized protein</fullName>
    </submittedName>
</protein>
<gene>
    <name evidence="1" type="ORF">SJ05684_c10190</name>
</gene>
<dbReference type="RefSeq" id="WP_034858604.1">
    <property type="nucleotide sequence ID" value="NZ_AJQT01000109.1"/>
</dbReference>
<dbReference type="EMBL" id="CP023067">
    <property type="protein sequence ID" value="ASY62477.1"/>
    <property type="molecule type" value="Genomic_DNA"/>
</dbReference>
<name>A0A249P9V2_9HYPH</name>
<dbReference type="Proteomes" id="UP000217211">
    <property type="component" value="Chromosome"/>
</dbReference>
<organism evidence="1 2">
    <name type="scientific">Sinorhizobium sojae CCBAU 05684</name>
    <dbReference type="NCBI Taxonomy" id="716928"/>
    <lineage>
        <taxon>Bacteria</taxon>
        <taxon>Pseudomonadati</taxon>
        <taxon>Pseudomonadota</taxon>
        <taxon>Alphaproteobacteria</taxon>
        <taxon>Hyphomicrobiales</taxon>
        <taxon>Rhizobiaceae</taxon>
        <taxon>Sinorhizobium/Ensifer group</taxon>
        <taxon>Sinorhizobium</taxon>
    </lineage>
</organism>
<keyword evidence="2" id="KW-1185">Reference proteome</keyword>
<evidence type="ECO:0000313" key="1">
    <source>
        <dbReference type="EMBL" id="ASY62477.1"/>
    </source>
</evidence>